<gene>
    <name evidence="2" type="ORF">QO015_004027</name>
</gene>
<sequence>MGHTIAIIAIVVAFGAFMLVLARTERQNRTTWKEFQ</sequence>
<proteinExistence type="predicted"/>
<name>A0ABU0MBS9_9HYPH</name>
<comment type="caution">
    <text evidence="2">The sequence shown here is derived from an EMBL/GenBank/DDBJ whole genome shotgun (WGS) entry which is preliminary data.</text>
</comment>
<evidence type="ECO:0000256" key="1">
    <source>
        <dbReference type="SAM" id="Phobius"/>
    </source>
</evidence>
<dbReference type="Proteomes" id="UP001223743">
    <property type="component" value="Unassembled WGS sequence"/>
</dbReference>
<accession>A0ABU0MBS9</accession>
<keyword evidence="1" id="KW-1133">Transmembrane helix</keyword>
<keyword evidence="1" id="KW-0812">Transmembrane</keyword>
<keyword evidence="1" id="KW-0472">Membrane</keyword>
<dbReference type="EMBL" id="JAUSWJ010000001">
    <property type="protein sequence ID" value="MDQ0518414.1"/>
    <property type="molecule type" value="Genomic_DNA"/>
</dbReference>
<evidence type="ECO:0000313" key="2">
    <source>
        <dbReference type="EMBL" id="MDQ0518414.1"/>
    </source>
</evidence>
<organism evidence="2 3">
    <name type="scientific">Kaistia geumhonensis</name>
    <dbReference type="NCBI Taxonomy" id="410839"/>
    <lineage>
        <taxon>Bacteria</taxon>
        <taxon>Pseudomonadati</taxon>
        <taxon>Pseudomonadota</taxon>
        <taxon>Alphaproteobacteria</taxon>
        <taxon>Hyphomicrobiales</taxon>
        <taxon>Kaistiaceae</taxon>
        <taxon>Kaistia</taxon>
    </lineage>
</organism>
<keyword evidence="3" id="KW-1185">Reference proteome</keyword>
<reference evidence="2 3" key="1">
    <citation type="submission" date="2023-07" db="EMBL/GenBank/DDBJ databases">
        <title>Genomic Encyclopedia of Type Strains, Phase IV (KMG-IV): sequencing the most valuable type-strain genomes for metagenomic binning, comparative biology and taxonomic classification.</title>
        <authorList>
            <person name="Goeker M."/>
        </authorList>
    </citation>
    <scope>NUCLEOTIDE SEQUENCE [LARGE SCALE GENOMIC DNA]</scope>
    <source>
        <strain evidence="2 3">B1-1</strain>
    </source>
</reference>
<evidence type="ECO:0000313" key="3">
    <source>
        <dbReference type="Proteomes" id="UP001223743"/>
    </source>
</evidence>
<feature type="transmembrane region" description="Helical" evidence="1">
    <location>
        <begin position="6"/>
        <end position="24"/>
    </location>
</feature>
<protein>
    <submittedName>
        <fullName evidence="2">Uncharacterized protein</fullName>
    </submittedName>
</protein>